<reference evidence="4" key="1">
    <citation type="journal article" date="2019" name="Int. J. Syst. Evol. Microbiol.">
        <title>The Global Catalogue of Microorganisms (GCM) 10K type strain sequencing project: providing services to taxonomists for standard genome sequencing and annotation.</title>
        <authorList>
            <consortium name="The Broad Institute Genomics Platform"/>
            <consortium name="The Broad Institute Genome Sequencing Center for Infectious Disease"/>
            <person name="Wu L."/>
            <person name="Ma J."/>
        </authorList>
    </citation>
    <scope>NUCLEOTIDE SEQUENCE [LARGE SCALE GENOMIC DNA]</scope>
    <source>
        <strain evidence="4">JCM 17939</strain>
    </source>
</reference>
<dbReference type="EMBL" id="BAABHK010000006">
    <property type="protein sequence ID" value="GAA4628813.1"/>
    <property type="molecule type" value="Genomic_DNA"/>
</dbReference>
<evidence type="ECO:0000256" key="1">
    <source>
        <dbReference type="SAM" id="MobiDB-lite"/>
    </source>
</evidence>
<comment type="caution">
    <text evidence="3">The sequence shown here is derived from an EMBL/GenBank/DDBJ whole genome shotgun (WGS) entry which is preliminary data.</text>
</comment>
<sequence length="96" mass="10962">MSRQHPPRVSAFRGDSHPLKHPRPDGRERSRRGRVGIQVLTHSPAVFIVTIGALWASVSAPHDPMVMWPTAAWLWLTALFLIRRSLPARKRVTRVR</sequence>
<accession>A0ABP8UCM5</accession>
<feature type="transmembrane region" description="Helical" evidence="2">
    <location>
        <begin position="39"/>
        <end position="60"/>
    </location>
</feature>
<organism evidence="3 4">
    <name type="scientific">Actinoallomurus vinaceus</name>
    <dbReference type="NCBI Taxonomy" id="1080074"/>
    <lineage>
        <taxon>Bacteria</taxon>
        <taxon>Bacillati</taxon>
        <taxon>Actinomycetota</taxon>
        <taxon>Actinomycetes</taxon>
        <taxon>Streptosporangiales</taxon>
        <taxon>Thermomonosporaceae</taxon>
        <taxon>Actinoallomurus</taxon>
    </lineage>
</organism>
<keyword evidence="4" id="KW-1185">Reference proteome</keyword>
<evidence type="ECO:0000313" key="3">
    <source>
        <dbReference type="EMBL" id="GAA4628813.1"/>
    </source>
</evidence>
<keyword evidence="2" id="KW-0812">Transmembrane</keyword>
<feature type="region of interest" description="Disordered" evidence="1">
    <location>
        <begin position="1"/>
        <end position="33"/>
    </location>
</feature>
<keyword evidence="2" id="KW-0472">Membrane</keyword>
<proteinExistence type="predicted"/>
<evidence type="ECO:0000256" key="2">
    <source>
        <dbReference type="SAM" id="Phobius"/>
    </source>
</evidence>
<dbReference type="Proteomes" id="UP001501442">
    <property type="component" value="Unassembled WGS sequence"/>
</dbReference>
<protein>
    <submittedName>
        <fullName evidence="3">Uncharacterized protein</fullName>
    </submittedName>
</protein>
<feature type="transmembrane region" description="Helical" evidence="2">
    <location>
        <begin position="66"/>
        <end position="86"/>
    </location>
</feature>
<evidence type="ECO:0000313" key="4">
    <source>
        <dbReference type="Proteomes" id="UP001501442"/>
    </source>
</evidence>
<name>A0ABP8UCM5_9ACTN</name>
<feature type="compositionally biased region" description="Basic and acidic residues" evidence="1">
    <location>
        <begin position="14"/>
        <end position="28"/>
    </location>
</feature>
<gene>
    <name evidence="3" type="ORF">GCM10023196_046750</name>
</gene>
<keyword evidence="2" id="KW-1133">Transmembrane helix</keyword>